<keyword evidence="10" id="KW-1185">Reference proteome</keyword>
<evidence type="ECO:0000256" key="2">
    <source>
        <dbReference type="ARBA" id="ARBA00010145"/>
    </source>
</evidence>
<keyword evidence="6 8" id="KW-1133">Transmembrane helix</keyword>
<dbReference type="PANTHER" id="PTHR36838">
    <property type="entry name" value="AUXIN EFFLUX CARRIER FAMILY PROTEIN"/>
    <property type="match status" value="1"/>
</dbReference>
<evidence type="ECO:0000256" key="8">
    <source>
        <dbReference type="SAM" id="Phobius"/>
    </source>
</evidence>
<keyword evidence="5 8" id="KW-0812">Transmembrane</keyword>
<dbReference type="Pfam" id="PF03547">
    <property type="entry name" value="Mem_trans"/>
    <property type="match status" value="1"/>
</dbReference>
<keyword evidence="3" id="KW-0813">Transport</keyword>
<dbReference type="PANTHER" id="PTHR36838:SF1">
    <property type="entry name" value="SLR1864 PROTEIN"/>
    <property type="match status" value="1"/>
</dbReference>
<name>A0A1M7KYR8_9BACI</name>
<dbReference type="EMBL" id="FRCZ01000001">
    <property type="protein sequence ID" value="SHM70709.1"/>
    <property type="molecule type" value="Genomic_DNA"/>
</dbReference>
<dbReference type="OrthoDB" id="148377at2"/>
<keyword evidence="4" id="KW-1003">Cell membrane</keyword>
<comment type="similarity">
    <text evidence="2">Belongs to the auxin efflux carrier (TC 2.A.69) family.</text>
</comment>
<sequence length="301" mass="33110">MGFIGVLIPIFSIFAIGYIGIKFLRIDIKPISTVTLYLMSPFLAFRTFYHNDLNMDYLYLGSFLLALSMISLLLAYMIGYFRKWDQSVKSSYILASVFMNNGNYGAPLVLLVFGEEGFHYAIILMVLQTLIMCTVGIYFAAKGGAQGRPVRISPLKDVIRVPIIYGAILGIILNLLGIHMNDQMMTAVDMVADATIPTIMIVLGMQLAQIKLSDVEVGRVSLAVTFRLILAPIIAYFLTLPLPLDGMVKDILIVMAAMPTAANTTMYALQFGSRPGYVSSVTLISTLLSIITLPILLLILV</sequence>
<keyword evidence="7 8" id="KW-0472">Membrane</keyword>
<evidence type="ECO:0000313" key="10">
    <source>
        <dbReference type="Proteomes" id="UP000184184"/>
    </source>
</evidence>
<feature type="transmembrane region" description="Helical" evidence="8">
    <location>
        <begin position="161"/>
        <end position="178"/>
    </location>
</feature>
<evidence type="ECO:0008006" key="11">
    <source>
        <dbReference type="Google" id="ProtNLM"/>
    </source>
</evidence>
<feature type="transmembrane region" description="Helical" evidence="8">
    <location>
        <begin position="190"/>
        <end position="208"/>
    </location>
</feature>
<dbReference type="Proteomes" id="UP000184184">
    <property type="component" value="Unassembled WGS sequence"/>
</dbReference>
<evidence type="ECO:0000313" key="9">
    <source>
        <dbReference type="EMBL" id="SHM70709.1"/>
    </source>
</evidence>
<evidence type="ECO:0000256" key="7">
    <source>
        <dbReference type="ARBA" id="ARBA00023136"/>
    </source>
</evidence>
<feature type="transmembrane region" description="Helical" evidence="8">
    <location>
        <begin position="120"/>
        <end position="141"/>
    </location>
</feature>
<feature type="transmembrane region" description="Helical" evidence="8">
    <location>
        <begin position="281"/>
        <end position="300"/>
    </location>
</feature>
<dbReference type="InterPro" id="IPR038770">
    <property type="entry name" value="Na+/solute_symporter_sf"/>
</dbReference>
<reference evidence="9 10" key="1">
    <citation type="submission" date="2016-11" db="EMBL/GenBank/DDBJ databases">
        <authorList>
            <person name="Jaros S."/>
            <person name="Januszkiewicz K."/>
            <person name="Wedrychowicz H."/>
        </authorList>
    </citation>
    <scope>NUCLEOTIDE SEQUENCE [LARGE SCALE GENOMIC DNA]</scope>
    <source>
        <strain evidence="9 10">CGMCC 1.10681</strain>
    </source>
</reference>
<evidence type="ECO:0000256" key="6">
    <source>
        <dbReference type="ARBA" id="ARBA00022989"/>
    </source>
</evidence>
<feature type="transmembrane region" description="Helical" evidence="8">
    <location>
        <begin position="92"/>
        <end position="114"/>
    </location>
</feature>
<feature type="transmembrane region" description="Helical" evidence="8">
    <location>
        <begin position="220"/>
        <end position="239"/>
    </location>
</feature>
<feature type="transmembrane region" description="Helical" evidence="8">
    <location>
        <begin position="57"/>
        <end position="80"/>
    </location>
</feature>
<feature type="transmembrane region" description="Helical" evidence="8">
    <location>
        <begin position="251"/>
        <end position="269"/>
    </location>
</feature>
<proteinExistence type="inferred from homology"/>
<comment type="subcellular location">
    <subcellularLocation>
        <location evidence="1">Cell membrane</location>
        <topology evidence="1">Multi-pass membrane protein</topology>
    </subcellularLocation>
</comment>
<accession>A0A1M7KYR8</accession>
<gene>
    <name evidence="9" type="ORF">SAMN05216179_0884</name>
</gene>
<dbReference type="InterPro" id="IPR004776">
    <property type="entry name" value="Mem_transp_PIN-like"/>
</dbReference>
<dbReference type="Gene3D" id="1.20.1530.20">
    <property type="match status" value="1"/>
</dbReference>
<dbReference type="AlphaFoldDB" id="A0A1M7KYR8"/>
<feature type="transmembrane region" description="Helical" evidence="8">
    <location>
        <begin position="6"/>
        <end position="24"/>
    </location>
</feature>
<evidence type="ECO:0000256" key="1">
    <source>
        <dbReference type="ARBA" id="ARBA00004651"/>
    </source>
</evidence>
<dbReference type="STRING" id="1027249.SAMN05216179_0884"/>
<dbReference type="RefSeq" id="WP_073199984.1">
    <property type="nucleotide sequence ID" value="NZ_FRCZ01000001.1"/>
</dbReference>
<protein>
    <recommendedName>
        <fullName evidence="11">AEC family transporter</fullName>
    </recommendedName>
</protein>
<dbReference type="GO" id="GO:0005886">
    <property type="term" value="C:plasma membrane"/>
    <property type="evidence" value="ECO:0007669"/>
    <property type="project" value="UniProtKB-SubCell"/>
</dbReference>
<organism evidence="9 10">
    <name type="scientific">Gracilibacillus kekensis</name>
    <dbReference type="NCBI Taxonomy" id="1027249"/>
    <lineage>
        <taxon>Bacteria</taxon>
        <taxon>Bacillati</taxon>
        <taxon>Bacillota</taxon>
        <taxon>Bacilli</taxon>
        <taxon>Bacillales</taxon>
        <taxon>Bacillaceae</taxon>
        <taxon>Gracilibacillus</taxon>
    </lineage>
</organism>
<feature type="transmembrane region" description="Helical" evidence="8">
    <location>
        <begin position="31"/>
        <end position="51"/>
    </location>
</feature>
<dbReference type="GO" id="GO:0055085">
    <property type="term" value="P:transmembrane transport"/>
    <property type="evidence" value="ECO:0007669"/>
    <property type="project" value="InterPro"/>
</dbReference>
<evidence type="ECO:0000256" key="5">
    <source>
        <dbReference type="ARBA" id="ARBA00022692"/>
    </source>
</evidence>
<evidence type="ECO:0000256" key="4">
    <source>
        <dbReference type="ARBA" id="ARBA00022475"/>
    </source>
</evidence>
<evidence type="ECO:0000256" key="3">
    <source>
        <dbReference type="ARBA" id="ARBA00022448"/>
    </source>
</evidence>